<dbReference type="Pfam" id="PF00857">
    <property type="entry name" value="Isochorismatase"/>
    <property type="match status" value="1"/>
</dbReference>
<organism evidence="4 5">
    <name type="scientific">Fructilactobacillus fructivorans</name>
    <dbReference type="NCBI Taxonomy" id="1614"/>
    <lineage>
        <taxon>Bacteria</taxon>
        <taxon>Bacillati</taxon>
        <taxon>Bacillota</taxon>
        <taxon>Bacilli</taxon>
        <taxon>Lactobacillales</taxon>
        <taxon>Lactobacillaceae</taxon>
        <taxon>Fructilactobacillus</taxon>
    </lineage>
</organism>
<dbReference type="AlphaFoldDB" id="A0A0C1PML3"/>
<name>A0A0C1PML3_9LACO</name>
<accession>A0A0C1PML3</accession>
<reference evidence="4 5" key="1">
    <citation type="submission" date="2014-06" db="EMBL/GenBank/DDBJ databases">
        <title>Functional and comparative genomic analyses of the Drosophila gut microbiota identify candidate symbiosis factors.</title>
        <authorList>
            <person name="Newell P.D."/>
            <person name="Chaston J.M."/>
            <person name="Douglas A.E."/>
        </authorList>
    </citation>
    <scope>NUCLEOTIDE SEQUENCE [LARGE SCALE GENOMIC DNA]</scope>
    <source>
        <strain evidence="4 5">DmCS_002</strain>
    </source>
</reference>
<dbReference type="GeneID" id="74913335"/>
<evidence type="ECO:0000313" key="4">
    <source>
        <dbReference type="EMBL" id="KID41997.1"/>
    </source>
</evidence>
<comment type="similarity">
    <text evidence="1">Belongs to the isochorismatase family.</text>
</comment>
<dbReference type="GO" id="GO:0008936">
    <property type="term" value="F:nicotinamidase activity"/>
    <property type="evidence" value="ECO:0007669"/>
    <property type="project" value="UniProtKB-EC"/>
</dbReference>
<evidence type="ECO:0000256" key="1">
    <source>
        <dbReference type="ARBA" id="ARBA00006336"/>
    </source>
</evidence>
<dbReference type="Gene3D" id="3.40.50.850">
    <property type="entry name" value="Isochorismatase-like"/>
    <property type="match status" value="1"/>
</dbReference>
<dbReference type="InterPro" id="IPR000868">
    <property type="entry name" value="Isochorismatase-like_dom"/>
</dbReference>
<proteinExistence type="inferred from homology"/>
<dbReference type="PANTHER" id="PTHR43540">
    <property type="entry name" value="PEROXYUREIDOACRYLATE/UREIDOACRYLATE AMIDOHYDROLASE-RELATED"/>
    <property type="match status" value="1"/>
</dbReference>
<dbReference type="RefSeq" id="WP_039144096.1">
    <property type="nucleotide sequence ID" value="NZ_JOJZ01000013.1"/>
</dbReference>
<dbReference type="Proteomes" id="UP000031397">
    <property type="component" value="Unassembled WGS sequence"/>
</dbReference>
<gene>
    <name evidence="4" type="ORF">LfDm3_0665</name>
</gene>
<dbReference type="EMBL" id="JOJZ01000013">
    <property type="protein sequence ID" value="KID41997.1"/>
    <property type="molecule type" value="Genomic_DNA"/>
</dbReference>
<dbReference type="InterPro" id="IPR050272">
    <property type="entry name" value="Isochorismatase-like_hydrls"/>
</dbReference>
<dbReference type="OrthoDB" id="9796485at2"/>
<keyword evidence="2 4" id="KW-0378">Hydrolase</keyword>
<dbReference type="InterPro" id="IPR036380">
    <property type="entry name" value="Isochorismatase-like_sf"/>
</dbReference>
<dbReference type="PANTHER" id="PTHR43540:SF10">
    <property type="entry name" value="ISOCHORISMATASE"/>
    <property type="match status" value="1"/>
</dbReference>
<protein>
    <submittedName>
        <fullName evidence="4">Nicotinamidase</fullName>
        <ecNumber evidence="4">3.5.1.19</ecNumber>
    </submittedName>
</protein>
<evidence type="ECO:0000259" key="3">
    <source>
        <dbReference type="Pfam" id="PF00857"/>
    </source>
</evidence>
<evidence type="ECO:0000256" key="2">
    <source>
        <dbReference type="ARBA" id="ARBA00022801"/>
    </source>
</evidence>
<dbReference type="CDD" id="cd00431">
    <property type="entry name" value="cysteine_hydrolases"/>
    <property type="match status" value="1"/>
</dbReference>
<keyword evidence="5" id="KW-1185">Reference proteome</keyword>
<dbReference type="EC" id="3.5.1.19" evidence="4"/>
<dbReference type="SUPFAM" id="SSF52499">
    <property type="entry name" value="Isochorismatase-like hydrolases"/>
    <property type="match status" value="1"/>
</dbReference>
<evidence type="ECO:0000313" key="5">
    <source>
        <dbReference type="Proteomes" id="UP000031397"/>
    </source>
</evidence>
<dbReference type="PATRIC" id="fig|1614.7.peg.635"/>
<feature type="domain" description="Isochorismatase-like" evidence="3">
    <location>
        <begin position="6"/>
        <end position="178"/>
    </location>
</feature>
<sequence length="185" mass="20957">MADKDALLIIDYTNDFVDDQGSLTAGKPAQKLDQSIVDLAEKFKDDNQFVIFPTDVHKKDDPYSPETKLYPTHNVRGTWGRQLYGNVGKWFNKNQDLDNVWQMDKTRYSAFAGTDLDLRLRERNVKTLHLVGVCTDICVLHTAIAGYNLDYNLVIHQSGVATFSDLGQKFAMDHFKNVLGAKIVD</sequence>
<comment type="caution">
    <text evidence="4">The sequence shown here is derived from an EMBL/GenBank/DDBJ whole genome shotgun (WGS) entry which is preliminary data.</text>
</comment>